<evidence type="ECO:0000313" key="3">
    <source>
        <dbReference type="Proteomes" id="UP001634747"/>
    </source>
</evidence>
<evidence type="ECO:0000313" key="2">
    <source>
        <dbReference type="EMBL" id="MFN2977136.1"/>
    </source>
</evidence>
<name>A0ABW9KMW3_9BACT</name>
<comment type="caution">
    <text evidence="2">The sequence shown here is derived from an EMBL/GenBank/DDBJ whole genome shotgun (WGS) entry which is preliminary data.</text>
</comment>
<accession>A0ABW9KMW3</accession>
<dbReference type="EMBL" id="JBJYXY010000001">
    <property type="protein sequence ID" value="MFN2977136.1"/>
    <property type="molecule type" value="Genomic_DNA"/>
</dbReference>
<dbReference type="InterPro" id="IPR011051">
    <property type="entry name" value="RmlC_Cupin_sf"/>
</dbReference>
<sequence length="140" mass="15745">MADETIFDIAELAATLPATSETMLRDLRLVDREAASCRIFRTYRPVPLHFHVSCDEYLYVLQGRAMFQIGDAEPREVGPGMLIYFPKRTVHGMPALLEEPFVVLAIDTPRRPIDDVTFVDPADGDAKTFIATNALERIYG</sequence>
<protein>
    <submittedName>
        <fullName evidence="2">Cupin domain-containing protein</fullName>
    </submittedName>
</protein>
<proteinExistence type="predicted"/>
<reference evidence="2 3" key="1">
    <citation type="submission" date="2024-12" db="EMBL/GenBank/DDBJ databases">
        <authorList>
            <person name="Lee Y."/>
        </authorList>
    </citation>
    <scope>NUCLEOTIDE SEQUENCE [LARGE SCALE GENOMIC DNA]</scope>
    <source>
        <strain evidence="2 3">03SUJ4</strain>
    </source>
</reference>
<evidence type="ECO:0000259" key="1">
    <source>
        <dbReference type="Pfam" id="PF07883"/>
    </source>
</evidence>
<dbReference type="CDD" id="cd02208">
    <property type="entry name" value="cupin_RmlC-like"/>
    <property type="match status" value="1"/>
</dbReference>
<dbReference type="RefSeq" id="WP_263414692.1">
    <property type="nucleotide sequence ID" value="NZ_BAABBH010000001.1"/>
</dbReference>
<organism evidence="2 3">
    <name type="scientific">Terriglobus aquaticus</name>
    <dbReference type="NCBI Taxonomy" id="940139"/>
    <lineage>
        <taxon>Bacteria</taxon>
        <taxon>Pseudomonadati</taxon>
        <taxon>Acidobacteriota</taxon>
        <taxon>Terriglobia</taxon>
        <taxon>Terriglobales</taxon>
        <taxon>Acidobacteriaceae</taxon>
        <taxon>Terriglobus</taxon>
    </lineage>
</organism>
<dbReference type="Pfam" id="PF07883">
    <property type="entry name" value="Cupin_2"/>
    <property type="match status" value="1"/>
</dbReference>
<dbReference type="SUPFAM" id="SSF51182">
    <property type="entry name" value="RmlC-like cupins"/>
    <property type="match status" value="1"/>
</dbReference>
<dbReference type="Proteomes" id="UP001634747">
    <property type="component" value="Unassembled WGS sequence"/>
</dbReference>
<feature type="domain" description="Cupin type-2" evidence="1">
    <location>
        <begin position="46"/>
        <end position="106"/>
    </location>
</feature>
<dbReference type="InterPro" id="IPR013096">
    <property type="entry name" value="Cupin_2"/>
</dbReference>
<gene>
    <name evidence="2" type="ORF">ACK2TP_15290</name>
</gene>
<keyword evidence="3" id="KW-1185">Reference proteome</keyword>
<dbReference type="Gene3D" id="2.60.120.10">
    <property type="entry name" value="Jelly Rolls"/>
    <property type="match status" value="1"/>
</dbReference>
<dbReference type="InterPro" id="IPR014710">
    <property type="entry name" value="RmlC-like_jellyroll"/>
</dbReference>